<dbReference type="Proteomes" id="UP000179627">
    <property type="component" value="Unassembled WGS sequence"/>
</dbReference>
<dbReference type="RefSeq" id="WP_071090867.1">
    <property type="nucleotide sequence ID" value="NZ_MBLM01000163.1"/>
</dbReference>
<dbReference type="PANTHER" id="PTHR37981">
    <property type="entry name" value="LIPASE 2"/>
    <property type="match status" value="1"/>
</dbReference>
<keyword evidence="4" id="KW-0472">Membrane</keyword>
<dbReference type="InterPro" id="IPR036514">
    <property type="entry name" value="SGNH_hydro_sf"/>
</dbReference>
<evidence type="ECO:0000256" key="2">
    <source>
        <dbReference type="PIRSR" id="PIRSR637460-2"/>
    </source>
</evidence>
<dbReference type="AlphaFoldDB" id="A0A1S1Q330"/>
<name>A0A1S1Q330_9ACTN</name>
<evidence type="ECO:0000313" key="6">
    <source>
        <dbReference type="EMBL" id="OHV29303.1"/>
    </source>
</evidence>
<feature type="region of interest" description="Disordered" evidence="3">
    <location>
        <begin position="16"/>
        <end position="35"/>
    </location>
</feature>
<dbReference type="SUPFAM" id="SSF52266">
    <property type="entry name" value="SGNH hydrolase"/>
    <property type="match status" value="1"/>
</dbReference>
<keyword evidence="4" id="KW-1133">Transmembrane helix</keyword>
<organism evidence="6 7">
    <name type="scientific">Parafrankia colletiae</name>
    <dbReference type="NCBI Taxonomy" id="573497"/>
    <lineage>
        <taxon>Bacteria</taxon>
        <taxon>Bacillati</taxon>
        <taxon>Actinomycetota</taxon>
        <taxon>Actinomycetes</taxon>
        <taxon>Frankiales</taxon>
        <taxon>Frankiaceae</taxon>
        <taxon>Parafrankia</taxon>
    </lineage>
</organism>
<evidence type="ECO:0000256" key="3">
    <source>
        <dbReference type="SAM" id="MobiDB-lite"/>
    </source>
</evidence>
<keyword evidence="4" id="KW-0812">Transmembrane</keyword>
<evidence type="ECO:0000259" key="5">
    <source>
        <dbReference type="Pfam" id="PF13472"/>
    </source>
</evidence>
<protein>
    <submittedName>
        <fullName evidence="6">Hydrolase</fullName>
    </submittedName>
</protein>
<dbReference type="Pfam" id="PF13472">
    <property type="entry name" value="Lipase_GDSL_2"/>
    <property type="match status" value="1"/>
</dbReference>
<feature type="transmembrane region" description="Helical" evidence="4">
    <location>
        <begin position="49"/>
        <end position="68"/>
    </location>
</feature>
<dbReference type="Gene3D" id="3.40.50.1110">
    <property type="entry name" value="SGNH hydrolase"/>
    <property type="match status" value="1"/>
</dbReference>
<feature type="disulfide bond" evidence="2">
    <location>
        <begin position="182"/>
        <end position="187"/>
    </location>
</feature>
<dbReference type="InterPro" id="IPR037460">
    <property type="entry name" value="SEST-like"/>
</dbReference>
<sequence>MRDRAWAISRFIGPRGRRMAGPARTSRSGGGSAEHTAPFPNMPFLRTPVTWVAFTAAAAMFLLVGAPATSAGAAPTTPGRLTVAALGDSYSSGEGTPPFDLAIASCRRSAGAWPRLLATLDPPVTTVLHAACGGATTRNLTSSQRDNPPQLDQLRGLATAPDVVTITIGGNDAGFSRVVLSCVAWKCFWSGDDKRKRKYLQDELPGILVTTYKEVRKAAPNARILVVGYPDIFPRSQRDNTCRWLDSGERRQLVSLNNTLNRTIRKAAREAGVEFVSTNRSLRDHEMCTDDSWVNPVGLFGAGRDLSAHPTQAGQEAIARTVHEAIVDDRR</sequence>
<feature type="active site" evidence="1">
    <location>
        <position position="309"/>
    </location>
</feature>
<dbReference type="GO" id="GO:0019433">
    <property type="term" value="P:triglyceride catabolic process"/>
    <property type="evidence" value="ECO:0007669"/>
    <property type="project" value="TreeGrafter"/>
</dbReference>
<dbReference type="EMBL" id="MBLM01000163">
    <property type="protein sequence ID" value="OHV29303.1"/>
    <property type="molecule type" value="Genomic_DNA"/>
</dbReference>
<feature type="domain" description="SGNH hydrolase-type esterase" evidence="5">
    <location>
        <begin position="85"/>
        <end position="317"/>
    </location>
</feature>
<evidence type="ECO:0000256" key="4">
    <source>
        <dbReference type="SAM" id="Phobius"/>
    </source>
</evidence>
<reference evidence="7" key="1">
    <citation type="submission" date="2016-07" db="EMBL/GenBank/DDBJ databases">
        <title>Sequence Frankia sp. strain CcI1.17.</title>
        <authorList>
            <person name="Ghodhbane-Gtari F."/>
            <person name="Swanson E."/>
            <person name="Gueddou A."/>
            <person name="Morris K."/>
            <person name="Hezbri K."/>
            <person name="Ktari A."/>
            <person name="Nouioui I."/>
            <person name="Abebe-Akele F."/>
            <person name="Simpson S."/>
            <person name="Thomas K."/>
            <person name="Gtari M."/>
            <person name="Tisa L.S."/>
            <person name="Hurst S."/>
        </authorList>
    </citation>
    <scope>NUCLEOTIDE SEQUENCE [LARGE SCALE GENOMIC DNA]</scope>
    <source>
        <strain evidence="7">Cc1.17</strain>
    </source>
</reference>
<comment type="caution">
    <text evidence="6">The sequence shown here is derived from an EMBL/GenBank/DDBJ whole genome shotgun (WGS) entry which is preliminary data.</text>
</comment>
<keyword evidence="2" id="KW-1015">Disulfide bond</keyword>
<accession>A0A1S1Q330</accession>
<evidence type="ECO:0000256" key="1">
    <source>
        <dbReference type="PIRSR" id="PIRSR637460-1"/>
    </source>
</evidence>
<keyword evidence="6" id="KW-0378">Hydrolase</keyword>
<dbReference type="PANTHER" id="PTHR37981:SF1">
    <property type="entry name" value="SGNH HYDROLASE-TYPE ESTERASE DOMAIN-CONTAINING PROTEIN"/>
    <property type="match status" value="1"/>
</dbReference>
<keyword evidence="7" id="KW-1185">Reference proteome</keyword>
<proteinExistence type="predicted"/>
<dbReference type="InterPro" id="IPR013830">
    <property type="entry name" value="SGNH_hydro"/>
</dbReference>
<evidence type="ECO:0000313" key="7">
    <source>
        <dbReference type="Proteomes" id="UP000179627"/>
    </source>
</evidence>
<gene>
    <name evidence="6" type="ORF">CC117_08015</name>
</gene>
<feature type="disulfide bond" evidence="2">
    <location>
        <begin position="106"/>
        <end position="132"/>
    </location>
</feature>
<dbReference type="CDD" id="cd01823">
    <property type="entry name" value="SEST_like"/>
    <property type="match status" value="1"/>
</dbReference>
<feature type="active site" description="Nucleophile" evidence="1">
    <location>
        <position position="89"/>
    </location>
</feature>
<feature type="disulfide bond" evidence="2">
    <location>
        <begin position="242"/>
        <end position="288"/>
    </location>
</feature>
<dbReference type="GO" id="GO:0004806">
    <property type="term" value="F:triacylglycerol lipase activity"/>
    <property type="evidence" value="ECO:0007669"/>
    <property type="project" value="TreeGrafter"/>
</dbReference>